<sequence length="62" mass="6945">MFGYWLFFGAGYRTMQPTAYELTTALLLTHPATASDASLAIQSDGYLSIVAQHRLLNRIHNE</sequence>
<dbReference type="EMBL" id="AP015030">
    <property type="protein sequence ID" value="BAW26614.1"/>
    <property type="molecule type" value="Genomic_DNA"/>
</dbReference>
<dbReference type="AlphaFoldDB" id="A0A1L7NMD9"/>
<keyword evidence="1" id="KW-0614">Plasmid</keyword>
<organism evidence="1 2">
    <name type="scientific">Pseudomonas putida</name>
    <name type="common">Arthrobacter siderocapsulatus</name>
    <dbReference type="NCBI Taxonomy" id="303"/>
    <lineage>
        <taxon>Bacteria</taxon>
        <taxon>Pseudomonadati</taxon>
        <taxon>Pseudomonadota</taxon>
        <taxon>Gammaproteobacteria</taxon>
        <taxon>Pseudomonadales</taxon>
        <taxon>Pseudomonadaceae</taxon>
        <taxon>Pseudomonas</taxon>
    </lineage>
</organism>
<reference evidence="1 2" key="1">
    <citation type="submission" date="2015-11" db="EMBL/GenBank/DDBJ databases">
        <title>Complete genome sequencing of a biphenyl-degrading bacterium, Pseudomonas putida KF715 (=NBRC110667).</title>
        <authorList>
            <person name="Suenaga H."/>
            <person name="Fujihara N."/>
            <person name="Watanabe T."/>
            <person name="Hirose J."/>
            <person name="Kimura N."/>
            <person name="Yamazoe A."/>
            <person name="Hosoyama A."/>
            <person name="Shimodaira J."/>
            <person name="Furukawa K."/>
        </authorList>
    </citation>
    <scope>NUCLEOTIDE SEQUENCE [LARGE SCALE GENOMIC DNA]</scope>
    <source>
        <strain evidence="1 2">KF715</strain>
        <plasmid evidence="2">Plasmid pkf715a dna</plasmid>
    </source>
</reference>
<proteinExistence type="predicted"/>
<dbReference type="Proteomes" id="UP000218731">
    <property type="component" value="Plasmid pKF715A"/>
</dbReference>
<protein>
    <submittedName>
        <fullName evidence="1">Uncharacterized protein</fullName>
    </submittedName>
</protein>
<name>A0A1L7NMD9_PSEPU</name>
<evidence type="ECO:0000313" key="1">
    <source>
        <dbReference type="EMBL" id="BAW26614.1"/>
    </source>
</evidence>
<gene>
    <name evidence="1" type="ORF">KF715C_pA1090</name>
</gene>
<evidence type="ECO:0000313" key="2">
    <source>
        <dbReference type="Proteomes" id="UP000218731"/>
    </source>
</evidence>
<geneLocation type="plasmid" evidence="2">
    <name>pkf715a dna</name>
</geneLocation>
<accession>A0A1L7NMD9</accession>